<gene>
    <name evidence="4" type="ORF">RchiOBHm_Chr2g0116581</name>
</gene>
<protein>
    <submittedName>
        <fullName evidence="4">Putative aminotransferase-like, plant mobile domain-containing protein</fullName>
    </submittedName>
</protein>
<evidence type="ECO:0000313" key="5">
    <source>
        <dbReference type="Proteomes" id="UP000238479"/>
    </source>
</evidence>
<dbReference type="GO" id="GO:0008483">
    <property type="term" value="F:transaminase activity"/>
    <property type="evidence" value="ECO:0007669"/>
    <property type="project" value="UniProtKB-KW"/>
</dbReference>
<feature type="domain" description="Aminotransferase-like plant mobile" evidence="3">
    <location>
        <begin position="140"/>
        <end position="533"/>
    </location>
</feature>
<evidence type="ECO:0000313" key="4">
    <source>
        <dbReference type="EMBL" id="PRQ48961.1"/>
    </source>
</evidence>
<name>A0A2P6RRE1_ROSCH</name>
<sequence>MLHIVKFPDLVVQAMASKGTGEDNYEGKQKSITKRSFALAEALSQATEKNASDFMNRITQRVPNEGGVRQLGPSFQSDIPADVEKILSQHEVDDSSYFSEGKAWGAWGTKPGKWPGETANWIPWVERVEKRFGEIWKRLGIYDAIKLSTITIPCDRSLLAAAMCFWSSQTNSLELQFGALSPTLIDIAAIIGLPPHGQVVDIVFAEGKFDIDLGGELRDRSKGRPAVANYNTWIEVFNSGLGNKSLDSIGSPEEKEENQQETMEVTHVEHAAFLAFWICKYLVCTTSKKVNVEYYKLAEALASKEVQESDQPLALGPFVLAHLYRCLHHCVTEGLNPNWSGPLWIFQLWLHTYFPTFRQPGLALAVDTTLGQQLAPLDLLPHSAEECFEVLFKCPEFSAEQFAVCFSRKYPPYLAMDISQHASESETRWETACSAWKSAIGMRDLFWGALSGKTLKCGVELYSPSYVSRQLGYYQAIPAPVPESSNRYSSLRAVFSNKDDIEQNNKAFVYNMSFPMKTRVATSKSSSQFREWWAKRVGSRFKDGLVSARRSAFAGNPWAQEKPKAVRRGKITSKVARAFPTISGQEPLKKCAKGSTKRKVIHSAATEAAKDGATMSSASQSPPVKQSAKQDEQSSESEEQLCVAKRSCLETFKKANVQNAIPSETEESVELTIDKNGHPSSDEPVGEIISLERMAESEVVTMNMEETLVLTQTSTQASILSSSLSEQHLVLANELEGNQGFEAELQAFMRAFSADALIQPECCSAISQLPTVKLTSREEVDGALKVVKETLAQPLKEFVETGQLSKVKVAMDLLLGAKYFAPPKVALIGEKLEVLTQQISRVAGSYQEIEKRRQQILACEQMKKALVPEFGWCMEQKRVVESLEGKINELERQLVSLKQERQEVGEKLLQRSKQCFQSQGQLKKIEAELKNSEPRCMQLESDLQDTSCTLGALKALLAE</sequence>
<keyword evidence="4" id="KW-0808">Transferase</keyword>
<dbReference type="AlphaFoldDB" id="A0A2P6RRE1"/>
<keyword evidence="5" id="KW-1185">Reference proteome</keyword>
<keyword evidence="4" id="KW-0032">Aminotransferase</keyword>
<accession>A0A2P6RRE1</accession>
<proteinExistence type="predicted"/>
<dbReference type="PANTHER" id="PTHR46033:SF65">
    <property type="entry name" value="AMINOTRANSFERASE-LIKE PLANT MOBILE DOMAIN-CONTAINING PROTEIN"/>
    <property type="match status" value="1"/>
</dbReference>
<keyword evidence="1" id="KW-0175">Coiled coil</keyword>
<dbReference type="InterPro" id="IPR044824">
    <property type="entry name" value="MAIN-like"/>
</dbReference>
<reference evidence="4 5" key="1">
    <citation type="journal article" date="2018" name="Nat. Genet.">
        <title>The Rosa genome provides new insights in the design of modern roses.</title>
        <authorList>
            <person name="Bendahmane M."/>
        </authorList>
    </citation>
    <scope>NUCLEOTIDE SEQUENCE [LARGE SCALE GENOMIC DNA]</scope>
    <source>
        <strain evidence="5">cv. Old Blush</strain>
    </source>
</reference>
<dbReference type="STRING" id="74649.A0A2P6RRE1"/>
<dbReference type="Pfam" id="PF10536">
    <property type="entry name" value="PMD"/>
    <property type="match status" value="1"/>
</dbReference>
<feature type="coiled-coil region" evidence="1">
    <location>
        <begin position="873"/>
        <end position="907"/>
    </location>
</feature>
<feature type="region of interest" description="Disordered" evidence="2">
    <location>
        <begin position="607"/>
        <end position="638"/>
    </location>
</feature>
<dbReference type="EMBL" id="PDCK01000040">
    <property type="protein sequence ID" value="PRQ48961.1"/>
    <property type="molecule type" value="Genomic_DNA"/>
</dbReference>
<evidence type="ECO:0000256" key="1">
    <source>
        <dbReference type="SAM" id="Coils"/>
    </source>
</evidence>
<evidence type="ECO:0000256" key="2">
    <source>
        <dbReference type="SAM" id="MobiDB-lite"/>
    </source>
</evidence>
<dbReference type="OMA" id="CGSIRTR"/>
<evidence type="ECO:0000259" key="3">
    <source>
        <dbReference type="Pfam" id="PF10536"/>
    </source>
</evidence>
<dbReference type="Proteomes" id="UP000238479">
    <property type="component" value="Chromosome 2"/>
</dbReference>
<dbReference type="PANTHER" id="PTHR46033">
    <property type="entry name" value="PROTEIN MAIN-LIKE 2"/>
    <property type="match status" value="1"/>
</dbReference>
<dbReference type="GO" id="GO:0010073">
    <property type="term" value="P:meristem maintenance"/>
    <property type="evidence" value="ECO:0007669"/>
    <property type="project" value="InterPro"/>
</dbReference>
<comment type="caution">
    <text evidence="4">The sequence shown here is derived from an EMBL/GenBank/DDBJ whole genome shotgun (WGS) entry which is preliminary data.</text>
</comment>
<dbReference type="Gramene" id="PRQ48961">
    <property type="protein sequence ID" value="PRQ48961"/>
    <property type="gene ID" value="RchiOBHm_Chr2g0116581"/>
</dbReference>
<dbReference type="InterPro" id="IPR019557">
    <property type="entry name" value="AminoTfrase-like_pln_mobile"/>
</dbReference>
<feature type="compositionally biased region" description="Polar residues" evidence="2">
    <location>
        <begin position="614"/>
        <end position="624"/>
    </location>
</feature>
<organism evidence="4 5">
    <name type="scientific">Rosa chinensis</name>
    <name type="common">China rose</name>
    <dbReference type="NCBI Taxonomy" id="74649"/>
    <lineage>
        <taxon>Eukaryota</taxon>
        <taxon>Viridiplantae</taxon>
        <taxon>Streptophyta</taxon>
        <taxon>Embryophyta</taxon>
        <taxon>Tracheophyta</taxon>
        <taxon>Spermatophyta</taxon>
        <taxon>Magnoliopsida</taxon>
        <taxon>eudicotyledons</taxon>
        <taxon>Gunneridae</taxon>
        <taxon>Pentapetalae</taxon>
        <taxon>rosids</taxon>
        <taxon>fabids</taxon>
        <taxon>Rosales</taxon>
        <taxon>Rosaceae</taxon>
        <taxon>Rosoideae</taxon>
        <taxon>Rosoideae incertae sedis</taxon>
        <taxon>Rosa</taxon>
    </lineage>
</organism>